<comment type="caution">
    <text evidence="8">The sequence shown here is derived from an EMBL/GenBank/DDBJ whole genome shotgun (WGS) entry which is preliminary data.</text>
</comment>
<dbReference type="PRINTS" id="PR00173">
    <property type="entry name" value="EDTRNSPORT"/>
</dbReference>
<evidence type="ECO:0000313" key="9">
    <source>
        <dbReference type="Proteomes" id="UP000295382"/>
    </source>
</evidence>
<keyword evidence="4 7" id="KW-0812">Transmembrane</keyword>
<feature type="transmembrane region" description="Helical" evidence="7">
    <location>
        <begin position="232"/>
        <end position="255"/>
    </location>
</feature>
<dbReference type="Gene3D" id="1.10.3860.10">
    <property type="entry name" value="Sodium:dicarboxylate symporter"/>
    <property type="match status" value="1"/>
</dbReference>
<keyword evidence="2" id="KW-0813">Transport</keyword>
<dbReference type="OrthoDB" id="9766690at2"/>
<organism evidence="8 9">
    <name type="scientific">Paucimonas lemoignei</name>
    <name type="common">Pseudomonas lemoignei</name>
    <dbReference type="NCBI Taxonomy" id="29443"/>
    <lineage>
        <taxon>Bacteria</taxon>
        <taxon>Pseudomonadati</taxon>
        <taxon>Pseudomonadota</taxon>
        <taxon>Betaproteobacteria</taxon>
        <taxon>Burkholderiales</taxon>
        <taxon>Burkholderiaceae</taxon>
        <taxon>Paucimonas</taxon>
    </lineage>
</organism>
<evidence type="ECO:0000313" key="8">
    <source>
        <dbReference type="EMBL" id="TCS37554.1"/>
    </source>
</evidence>
<gene>
    <name evidence="8" type="ORF">EDC30_104358</name>
</gene>
<evidence type="ECO:0000256" key="3">
    <source>
        <dbReference type="ARBA" id="ARBA00022475"/>
    </source>
</evidence>
<dbReference type="GO" id="GO:0015293">
    <property type="term" value="F:symporter activity"/>
    <property type="evidence" value="ECO:0007669"/>
    <property type="project" value="UniProtKB-KW"/>
</dbReference>
<dbReference type="PANTHER" id="PTHR42865:SF7">
    <property type="entry name" value="PROTON_GLUTAMATE-ASPARTATE SYMPORTER"/>
    <property type="match status" value="1"/>
</dbReference>
<accession>A0A4R3HXJ4</accession>
<evidence type="ECO:0000256" key="1">
    <source>
        <dbReference type="ARBA" id="ARBA00004651"/>
    </source>
</evidence>
<feature type="transmembrane region" description="Helical" evidence="7">
    <location>
        <begin position="45"/>
        <end position="63"/>
    </location>
</feature>
<feature type="transmembrane region" description="Helical" evidence="7">
    <location>
        <begin position="75"/>
        <end position="96"/>
    </location>
</feature>
<comment type="subcellular location">
    <subcellularLocation>
        <location evidence="1">Cell membrane</location>
        <topology evidence="1">Multi-pass membrane protein</topology>
    </subcellularLocation>
</comment>
<dbReference type="GO" id="GO:0005886">
    <property type="term" value="C:plasma membrane"/>
    <property type="evidence" value="ECO:0007669"/>
    <property type="project" value="UniProtKB-SubCell"/>
</dbReference>
<evidence type="ECO:0000256" key="7">
    <source>
        <dbReference type="SAM" id="Phobius"/>
    </source>
</evidence>
<evidence type="ECO:0000256" key="2">
    <source>
        <dbReference type="ARBA" id="ARBA00022448"/>
    </source>
</evidence>
<feature type="transmembrane region" description="Helical" evidence="7">
    <location>
        <begin position="306"/>
        <end position="331"/>
    </location>
</feature>
<evidence type="ECO:0000256" key="5">
    <source>
        <dbReference type="ARBA" id="ARBA00022989"/>
    </source>
</evidence>
<dbReference type="AlphaFoldDB" id="A0A4R3HXJ4"/>
<feature type="transmembrane region" description="Helical" evidence="7">
    <location>
        <begin position="153"/>
        <end position="177"/>
    </location>
</feature>
<name>A0A4R3HXJ4_PAULE</name>
<keyword evidence="6 7" id="KW-0472">Membrane</keyword>
<sequence>MTRILTHPLTILAAILTGAATGMLAPDFAASLKFIGAAYIDLLKMVVLPFLVSAVIVSISRLVRDSAASQYLGRSIVFLLAGMALASMAGVLYMHLAAPGSGLDQQALQAFGKLVQADLSGVETSVHLLAPHQDAPHTNVASQLLARLVPDNIFSALSLGDTLKSLVFALLFGFAVASVPGERAHSLIDSCDTVFRACQRMTAWMLYLLPPASFVLAAGQFAGAGIEPFHVMLHFLLAFAVVTALLLALCIFILWRRSGRSLATVLRSQEAPFFIALASRNSVACMPAMMSALVERLGFDKRITELLVPLGTALFRVGPALYYSMAAVFIAQLYGRELGAAEYGVVVLAAVIAGFASTGMSGVVTISQTAVVCGLLGLPFEAAFVLFVAIEPMCDTLRTVLLVIAINALVALTAPRQARQQPSAGTVATSNIRVVQ</sequence>
<feature type="transmembrane region" description="Helical" evidence="7">
    <location>
        <begin position="204"/>
        <end position="226"/>
    </location>
</feature>
<dbReference type="RefSeq" id="WP_132258483.1">
    <property type="nucleotide sequence ID" value="NZ_SLZQ01000004.1"/>
</dbReference>
<dbReference type="PANTHER" id="PTHR42865">
    <property type="entry name" value="PROTON/GLUTAMATE-ASPARTATE SYMPORTER"/>
    <property type="match status" value="1"/>
</dbReference>
<dbReference type="InterPro" id="IPR036458">
    <property type="entry name" value="Na:dicarbo_symporter_sf"/>
</dbReference>
<keyword evidence="3" id="KW-1003">Cell membrane</keyword>
<reference evidence="8 9" key="1">
    <citation type="submission" date="2019-03" db="EMBL/GenBank/DDBJ databases">
        <title>Genomic Encyclopedia of Type Strains, Phase IV (KMG-IV): sequencing the most valuable type-strain genomes for metagenomic binning, comparative biology and taxonomic classification.</title>
        <authorList>
            <person name="Goeker M."/>
        </authorList>
    </citation>
    <scope>NUCLEOTIDE SEQUENCE [LARGE SCALE GENOMIC DNA]</scope>
    <source>
        <strain evidence="8 9">DSM 7445</strain>
    </source>
</reference>
<dbReference type="Pfam" id="PF00375">
    <property type="entry name" value="SDF"/>
    <property type="match status" value="1"/>
</dbReference>
<evidence type="ECO:0000256" key="4">
    <source>
        <dbReference type="ARBA" id="ARBA00022692"/>
    </source>
</evidence>
<dbReference type="Proteomes" id="UP000295382">
    <property type="component" value="Unassembled WGS sequence"/>
</dbReference>
<keyword evidence="5 7" id="KW-1133">Transmembrane helix</keyword>
<keyword evidence="9" id="KW-1185">Reference proteome</keyword>
<dbReference type="EMBL" id="SLZQ01000004">
    <property type="protein sequence ID" value="TCS37554.1"/>
    <property type="molecule type" value="Genomic_DNA"/>
</dbReference>
<feature type="transmembrane region" description="Helical" evidence="7">
    <location>
        <begin position="396"/>
        <end position="414"/>
    </location>
</feature>
<proteinExistence type="predicted"/>
<dbReference type="SUPFAM" id="SSF118215">
    <property type="entry name" value="Proton glutamate symport protein"/>
    <property type="match status" value="1"/>
</dbReference>
<feature type="transmembrane region" description="Helical" evidence="7">
    <location>
        <begin position="371"/>
        <end position="390"/>
    </location>
</feature>
<feature type="transmembrane region" description="Helical" evidence="7">
    <location>
        <begin position="343"/>
        <end position="364"/>
    </location>
</feature>
<dbReference type="InterPro" id="IPR001991">
    <property type="entry name" value="Na-dicarboxylate_symporter"/>
</dbReference>
<protein>
    <submittedName>
        <fullName evidence="8">Na+/H+-dicarboxylate symporter</fullName>
    </submittedName>
</protein>
<evidence type="ECO:0000256" key="6">
    <source>
        <dbReference type="ARBA" id="ARBA00023136"/>
    </source>
</evidence>